<dbReference type="RefSeq" id="WP_199386173.1">
    <property type="nucleotide sequence ID" value="NZ_JAEMHM010000021.1"/>
</dbReference>
<accession>A0A8J7M216</accession>
<dbReference type="EMBL" id="JAEMHM010000021">
    <property type="protein sequence ID" value="MBJ6727264.1"/>
    <property type="molecule type" value="Genomic_DNA"/>
</dbReference>
<reference evidence="1" key="1">
    <citation type="submission" date="2020-12" db="EMBL/GenBank/DDBJ databases">
        <title>Geomonas sp. Red875, isolated from river sediment.</title>
        <authorList>
            <person name="Xu Z."/>
            <person name="Zhang Z."/>
            <person name="Masuda Y."/>
            <person name="Itoh H."/>
            <person name="Senoo K."/>
        </authorList>
    </citation>
    <scope>NUCLEOTIDE SEQUENCE</scope>
    <source>
        <strain evidence="1">Red875</strain>
    </source>
</reference>
<evidence type="ECO:0000313" key="2">
    <source>
        <dbReference type="Proteomes" id="UP000636888"/>
    </source>
</evidence>
<organism evidence="1 2">
    <name type="scientific">Geomesophilobacter sediminis</name>
    <dbReference type="NCBI Taxonomy" id="2798584"/>
    <lineage>
        <taxon>Bacteria</taxon>
        <taxon>Pseudomonadati</taxon>
        <taxon>Thermodesulfobacteriota</taxon>
        <taxon>Desulfuromonadia</taxon>
        <taxon>Geobacterales</taxon>
        <taxon>Geobacteraceae</taxon>
        <taxon>Geomesophilobacter</taxon>
    </lineage>
</organism>
<keyword evidence="2" id="KW-1185">Reference proteome</keyword>
<proteinExistence type="predicted"/>
<dbReference type="Proteomes" id="UP000636888">
    <property type="component" value="Unassembled WGS sequence"/>
</dbReference>
<gene>
    <name evidence="1" type="ORF">JFN93_21340</name>
</gene>
<comment type="caution">
    <text evidence="1">The sequence shown here is derived from an EMBL/GenBank/DDBJ whole genome shotgun (WGS) entry which is preliminary data.</text>
</comment>
<protein>
    <submittedName>
        <fullName evidence="1">Uncharacterized protein</fullName>
    </submittedName>
</protein>
<evidence type="ECO:0000313" key="1">
    <source>
        <dbReference type="EMBL" id="MBJ6727264.1"/>
    </source>
</evidence>
<sequence>MSKDKDERKRSHLKLVVNNTENRSARPSGEVDFIPLDELIANRDQFRAAFYEGVGRLQGKGYQALERFLQGRNIPYGIDPLHGRVMVIPATVLSAEAAEYGSAQDEVLVAISEDATGAGLCLSLEMILPYFSEDDAVMEEALLTAPVLQYGALFLEENPHDQLLDLIYRLAVPLYPPAFTSRLANRVFSIFTHELRETFAALSDYPDQ</sequence>
<name>A0A8J7M216_9BACT</name>
<dbReference type="AlphaFoldDB" id="A0A8J7M216"/>